<dbReference type="Proteomes" id="UP000185511">
    <property type="component" value="Chromosome"/>
</dbReference>
<gene>
    <name evidence="2" type="ORF">UA74_16215</name>
</gene>
<evidence type="ECO:0000256" key="1">
    <source>
        <dbReference type="SAM" id="MobiDB-lite"/>
    </source>
</evidence>
<dbReference type="PROSITE" id="PS01043">
    <property type="entry name" value="TRANSPOSASE_IS30"/>
    <property type="match status" value="1"/>
</dbReference>
<keyword evidence="3" id="KW-1185">Reference proteome</keyword>
<feature type="region of interest" description="Disordered" evidence="1">
    <location>
        <begin position="1"/>
        <end position="50"/>
    </location>
</feature>
<feature type="compositionally biased region" description="Basic and acidic residues" evidence="1">
    <location>
        <begin position="1"/>
        <end position="11"/>
    </location>
</feature>
<name>A0AAC9PSY0_9PSEU</name>
<dbReference type="GO" id="GO:0005829">
    <property type="term" value="C:cytosol"/>
    <property type="evidence" value="ECO:0007669"/>
    <property type="project" value="TreeGrafter"/>
</dbReference>
<protein>
    <recommendedName>
        <fullName evidence="4">Transposase</fullName>
    </recommendedName>
</protein>
<dbReference type="EMBL" id="CP016076">
    <property type="protein sequence ID" value="APU15291.1"/>
    <property type="molecule type" value="Genomic_DNA"/>
</dbReference>
<dbReference type="GO" id="GO:0003677">
    <property type="term" value="F:DNA binding"/>
    <property type="evidence" value="ECO:0007669"/>
    <property type="project" value="InterPro"/>
</dbReference>
<proteinExistence type="predicted"/>
<dbReference type="InterPro" id="IPR001598">
    <property type="entry name" value="Transposase_IS30_CS"/>
</dbReference>
<dbReference type="GO" id="GO:0006313">
    <property type="term" value="P:DNA transposition"/>
    <property type="evidence" value="ECO:0007669"/>
    <property type="project" value="InterPro"/>
</dbReference>
<dbReference type="GO" id="GO:0004803">
    <property type="term" value="F:transposase activity"/>
    <property type="evidence" value="ECO:0007669"/>
    <property type="project" value="InterPro"/>
</dbReference>
<evidence type="ECO:0000313" key="2">
    <source>
        <dbReference type="EMBL" id="APU15291.1"/>
    </source>
</evidence>
<evidence type="ECO:0000313" key="3">
    <source>
        <dbReference type="Proteomes" id="UP000185511"/>
    </source>
</evidence>
<evidence type="ECO:0008006" key="4">
    <source>
        <dbReference type="Google" id="ProtNLM"/>
    </source>
</evidence>
<dbReference type="PANTHER" id="PTHR10948">
    <property type="entry name" value="TRANSPOSASE"/>
    <property type="match status" value="1"/>
</dbReference>
<sequence>MSVRKSPRDRNLPIPGTARTHLHSPQSLNRNRRPFYNPHALWQRGTNENTNGLLRQYLPKGTNLSTRTHAELDAIADELNNRPRQTLDWLEPIEFFKNLLLNDGGAPTA</sequence>
<reference evidence="3" key="1">
    <citation type="submission" date="2016-06" db="EMBL/GenBank/DDBJ databases">
        <title>Complete genome sequence of Actinoalloteichus fjordicus DSM 46855 (=ADI127-17), type strain of the new species Actinoalloteichus fjordicus.</title>
        <authorList>
            <person name="Ruckert C."/>
            <person name="Nouioui I."/>
            <person name="Willmese J."/>
            <person name="van Wezel G."/>
            <person name="Klenk H.-P."/>
            <person name="Kalinowski J."/>
            <person name="Zotchev S.B."/>
        </authorList>
    </citation>
    <scope>NUCLEOTIDE SEQUENCE [LARGE SCALE GENOMIC DNA]</scope>
    <source>
        <strain evidence="3">ADI127-7</strain>
    </source>
</reference>
<accession>A0AAC9PSY0</accession>
<dbReference type="PANTHER" id="PTHR10948:SF23">
    <property type="entry name" value="TRANSPOSASE INSI FOR INSERTION SEQUENCE ELEMENT IS30A-RELATED"/>
    <property type="match status" value="1"/>
</dbReference>
<dbReference type="SUPFAM" id="SSF53098">
    <property type="entry name" value="Ribonuclease H-like"/>
    <property type="match status" value="1"/>
</dbReference>
<dbReference type="InterPro" id="IPR012337">
    <property type="entry name" value="RNaseH-like_sf"/>
</dbReference>
<organism evidence="2 3">
    <name type="scientific">Actinoalloteichus fjordicus</name>
    <dbReference type="NCBI Taxonomy" id="1612552"/>
    <lineage>
        <taxon>Bacteria</taxon>
        <taxon>Bacillati</taxon>
        <taxon>Actinomycetota</taxon>
        <taxon>Actinomycetes</taxon>
        <taxon>Pseudonocardiales</taxon>
        <taxon>Pseudonocardiaceae</taxon>
        <taxon>Actinoalloteichus</taxon>
    </lineage>
</organism>
<dbReference type="KEGG" id="acad:UA74_16215"/>
<dbReference type="AlphaFoldDB" id="A0AAC9PSY0"/>
<dbReference type="InterPro" id="IPR051917">
    <property type="entry name" value="Transposase-Integrase"/>
</dbReference>